<comment type="caution">
    <text evidence="2">The sequence shown here is derived from an EMBL/GenBank/DDBJ whole genome shotgun (WGS) entry which is preliminary data.</text>
</comment>
<evidence type="ECO:0000313" key="3">
    <source>
        <dbReference type="Proteomes" id="UP000034050"/>
    </source>
</evidence>
<keyword evidence="1" id="KW-0812">Transmembrane</keyword>
<name>A0A0G1CMY5_9BACT</name>
<evidence type="ECO:0000313" key="2">
    <source>
        <dbReference type="EMBL" id="KKS86904.1"/>
    </source>
</evidence>
<dbReference type="AlphaFoldDB" id="A0A0G1CMY5"/>
<sequence length="145" mass="16208">MSDTTSRPHPDNSFWAGLFLGGILGGLIIALLGTEKGKKLVKKIEEEGLDFLDETKDKIAEKIPELEHKGQELVERGKELVQEGRNLEEKLAEKIVEAKADMTQQALAQADSALEHIEKLQQHGRNATAELRKRLFKNIPKTTRA</sequence>
<protein>
    <submittedName>
        <fullName evidence="2">Uncharacterized protein</fullName>
    </submittedName>
</protein>
<proteinExistence type="predicted"/>
<dbReference type="EMBL" id="LCFD01000006">
    <property type="protein sequence ID" value="KKS86904.1"/>
    <property type="molecule type" value="Genomic_DNA"/>
</dbReference>
<reference evidence="2 3" key="1">
    <citation type="journal article" date="2015" name="Nature">
        <title>rRNA introns, odd ribosomes, and small enigmatic genomes across a large radiation of phyla.</title>
        <authorList>
            <person name="Brown C.T."/>
            <person name="Hug L.A."/>
            <person name="Thomas B.C."/>
            <person name="Sharon I."/>
            <person name="Castelle C.J."/>
            <person name="Singh A."/>
            <person name="Wilkins M.J."/>
            <person name="Williams K.H."/>
            <person name="Banfield J.F."/>
        </authorList>
    </citation>
    <scope>NUCLEOTIDE SEQUENCE [LARGE SCALE GENOMIC DNA]</scope>
</reference>
<accession>A0A0G1CMY5</accession>
<gene>
    <name evidence="2" type="ORF">UV61_C0006G0105</name>
</gene>
<keyword evidence="1" id="KW-0472">Membrane</keyword>
<dbReference type="STRING" id="1618446.UV61_C0006G0105"/>
<organism evidence="2 3">
    <name type="scientific">Candidatus Gottesmanbacteria bacterium GW2011_GWB1_43_11</name>
    <dbReference type="NCBI Taxonomy" id="1618446"/>
    <lineage>
        <taxon>Bacteria</taxon>
        <taxon>Candidatus Gottesmaniibacteriota</taxon>
    </lineage>
</organism>
<dbReference type="Proteomes" id="UP000034050">
    <property type="component" value="Unassembled WGS sequence"/>
</dbReference>
<feature type="transmembrane region" description="Helical" evidence="1">
    <location>
        <begin position="12"/>
        <end position="33"/>
    </location>
</feature>
<evidence type="ECO:0000256" key="1">
    <source>
        <dbReference type="SAM" id="Phobius"/>
    </source>
</evidence>
<keyword evidence="1" id="KW-1133">Transmembrane helix</keyword>